<evidence type="ECO:0000313" key="6">
    <source>
        <dbReference type="EMBL" id="TVY10068.1"/>
    </source>
</evidence>
<accession>A0A559KD80</accession>
<dbReference type="Proteomes" id="UP000317036">
    <property type="component" value="Unassembled WGS sequence"/>
</dbReference>
<feature type="domain" description="Superoxide dismutase copper/zinc binding" evidence="5">
    <location>
        <begin position="86"/>
        <end position="217"/>
    </location>
</feature>
<organism evidence="6 7">
    <name type="scientific">Paenibacillus cremeus</name>
    <dbReference type="NCBI Taxonomy" id="2163881"/>
    <lineage>
        <taxon>Bacteria</taxon>
        <taxon>Bacillati</taxon>
        <taxon>Bacillota</taxon>
        <taxon>Bacilli</taxon>
        <taxon>Bacillales</taxon>
        <taxon>Paenibacillaceae</taxon>
        <taxon>Paenibacillus</taxon>
    </lineage>
</organism>
<gene>
    <name evidence="6" type="ORF">FPZ49_10110</name>
</gene>
<dbReference type="PROSITE" id="PS51257">
    <property type="entry name" value="PROKAR_LIPOPROTEIN"/>
    <property type="match status" value="1"/>
</dbReference>
<evidence type="ECO:0000256" key="4">
    <source>
        <dbReference type="SAM" id="MobiDB-lite"/>
    </source>
</evidence>
<evidence type="ECO:0000256" key="3">
    <source>
        <dbReference type="RuleBase" id="RU000393"/>
    </source>
</evidence>
<keyword evidence="3" id="KW-0862">Zinc</keyword>
<comment type="cofactor">
    <cofactor evidence="3">
        <name>Zn(2+)</name>
        <dbReference type="ChEBI" id="CHEBI:29105"/>
    </cofactor>
    <text evidence="3">Binds 1 zinc ion per subunit.</text>
</comment>
<dbReference type="InterPro" id="IPR001424">
    <property type="entry name" value="SOD_Cu_Zn_dom"/>
</dbReference>
<name>A0A559KD80_9BACL</name>
<dbReference type="EMBL" id="VNJI01000010">
    <property type="protein sequence ID" value="TVY10068.1"/>
    <property type="molecule type" value="Genomic_DNA"/>
</dbReference>
<evidence type="ECO:0000259" key="5">
    <source>
        <dbReference type="Pfam" id="PF00080"/>
    </source>
</evidence>
<comment type="cofactor">
    <cofactor evidence="3">
        <name>Cu cation</name>
        <dbReference type="ChEBI" id="CHEBI:23378"/>
    </cofactor>
    <text evidence="3">Binds 1 copper ion per subunit.</text>
</comment>
<dbReference type="PROSITE" id="PS00332">
    <property type="entry name" value="SOD_CU_ZN_2"/>
    <property type="match status" value="1"/>
</dbReference>
<evidence type="ECO:0000313" key="7">
    <source>
        <dbReference type="Proteomes" id="UP000317036"/>
    </source>
</evidence>
<dbReference type="CDD" id="cd00305">
    <property type="entry name" value="Cu-Zn_Superoxide_Dismutase"/>
    <property type="match status" value="1"/>
</dbReference>
<evidence type="ECO:0000256" key="1">
    <source>
        <dbReference type="ARBA" id="ARBA00010457"/>
    </source>
</evidence>
<keyword evidence="3" id="KW-0186">Copper</keyword>
<dbReference type="GO" id="GO:0005507">
    <property type="term" value="F:copper ion binding"/>
    <property type="evidence" value="ECO:0007669"/>
    <property type="project" value="InterPro"/>
</dbReference>
<dbReference type="EC" id="1.15.1.1" evidence="3"/>
<comment type="function">
    <text evidence="2">Destroys radicals which are normally produced within the cells and which are toxic to biological systems. May play a role in favoring mycobacterial survival in phagocytes.</text>
</comment>
<dbReference type="RefSeq" id="WP_144846102.1">
    <property type="nucleotide sequence ID" value="NZ_VNJI01000010.1"/>
</dbReference>
<dbReference type="Gene3D" id="2.60.40.200">
    <property type="entry name" value="Superoxide dismutase, copper/zinc binding domain"/>
    <property type="match status" value="1"/>
</dbReference>
<dbReference type="OrthoDB" id="9792957at2"/>
<comment type="similarity">
    <text evidence="1 3">Belongs to the Cu-Zn superoxide dismutase family.</text>
</comment>
<keyword evidence="3" id="KW-0560">Oxidoreductase</keyword>
<reference evidence="6 7" key="1">
    <citation type="submission" date="2019-07" db="EMBL/GenBank/DDBJ databases">
        <authorList>
            <person name="Kim J."/>
        </authorList>
    </citation>
    <scope>NUCLEOTIDE SEQUENCE [LARGE SCALE GENOMIC DNA]</scope>
    <source>
        <strain evidence="6 7">JC52</strain>
    </source>
</reference>
<dbReference type="SUPFAM" id="SSF49329">
    <property type="entry name" value="Cu,Zn superoxide dismutase-like"/>
    <property type="match status" value="1"/>
</dbReference>
<dbReference type="Pfam" id="PF00080">
    <property type="entry name" value="Sod_Cu"/>
    <property type="match status" value="1"/>
</dbReference>
<dbReference type="PANTHER" id="PTHR10003">
    <property type="entry name" value="SUPEROXIDE DISMUTASE CU-ZN -RELATED"/>
    <property type="match status" value="1"/>
</dbReference>
<keyword evidence="3" id="KW-0479">Metal-binding</keyword>
<dbReference type="AlphaFoldDB" id="A0A559KD80"/>
<dbReference type="InterPro" id="IPR036423">
    <property type="entry name" value="SOD-like_Cu/Zn_dom_sf"/>
</dbReference>
<protein>
    <recommendedName>
        <fullName evidence="3">Superoxide dismutase [Cu-Zn]</fullName>
        <ecNumber evidence="3">1.15.1.1</ecNumber>
    </recommendedName>
</protein>
<sequence length="218" mass="22517">MKSWVKMAGLSAALSLVLSGCHGEPHSWLGLGGAKATVTSPDEHNEHAASADHMNMNMNSSSVTAKESPAAVVNVDLLGAKGTSIGKATLTQVNGGVQFDVDAMNLPEGTHGIHVHENGKCVGPNFDSAGAHFNPAHKKHGVENPEGPHAGDLPNLVAGADGKAKFSFVSKMVTLEKNQPNSLLKEGGTSLVIHEKADDYKTDPSGNSGSRIACGVIQ</sequence>
<comment type="caution">
    <text evidence="6">The sequence shown here is derived from an EMBL/GenBank/DDBJ whole genome shotgun (WGS) entry which is preliminary data.</text>
</comment>
<proteinExistence type="inferred from homology"/>
<keyword evidence="7" id="KW-1185">Reference proteome</keyword>
<dbReference type="GO" id="GO:0004784">
    <property type="term" value="F:superoxide dismutase activity"/>
    <property type="evidence" value="ECO:0007669"/>
    <property type="project" value="UniProtKB-EC"/>
</dbReference>
<dbReference type="InterPro" id="IPR024134">
    <property type="entry name" value="SOD_Cu/Zn_/chaperone"/>
</dbReference>
<evidence type="ECO:0000256" key="2">
    <source>
        <dbReference type="ARBA" id="ARBA00024900"/>
    </source>
</evidence>
<dbReference type="InterPro" id="IPR018152">
    <property type="entry name" value="SOD_Cu/Zn_BS"/>
</dbReference>
<comment type="catalytic activity">
    <reaction evidence="3">
        <text>2 superoxide + 2 H(+) = H2O2 + O2</text>
        <dbReference type="Rhea" id="RHEA:20696"/>
        <dbReference type="ChEBI" id="CHEBI:15378"/>
        <dbReference type="ChEBI" id="CHEBI:15379"/>
        <dbReference type="ChEBI" id="CHEBI:16240"/>
        <dbReference type="ChEBI" id="CHEBI:18421"/>
        <dbReference type="EC" id="1.15.1.1"/>
    </reaction>
</comment>
<feature type="region of interest" description="Disordered" evidence="4">
    <location>
        <begin position="199"/>
        <end position="218"/>
    </location>
</feature>